<feature type="region of interest" description="Disordered" evidence="1">
    <location>
        <begin position="44"/>
        <end position="72"/>
    </location>
</feature>
<dbReference type="Proteomes" id="UP000479710">
    <property type="component" value="Unassembled WGS sequence"/>
</dbReference>
<dbReference type="AlphaFoldDB" id="A0A6G1BZS6"/>
<reference evidence="2 3" key="1">
    <citation type="submission" date="2019-11" db="EMBL/GenBank/DDBJ databases">
        <title>Whole genome sequence of Oryza granulata.</title>
        <authorList>
            <person name="Li W."/>
        </authorList>
    </citation>
    <scope>NUCLEOTIDE SEQUENCE [LARGE SCALE GENOMIC DNA]</scope>
    <source>
        <strain evidence="3">cv. Menghai</strain>
        <tissue evidence="2">Leaf</tissue>
    </source>
</reference>
<protein>
    <submittedName>
        <fullName evidence="2">Uncharacterized protein</fullName>
    </submittedName>
</protein>
<feature type="compositionally biased region" description="Basic and acidic residues" evidence="1">
    <location>
        <begin position="55"/>
        <end position="66"/>
    </location>
</feature>
<accession>A0A6G1BZS6</accession>
<gene>
    <name evidence="2" type="ORF">E2562_024208</name>
</gene>
<evidence type="ECO:0000313" key="3">
    <source>
        <dbReference type="Proteomes" id="UP000479710"/>
    </source>
</evidence>
<evidence type="ECO:0000313" key="2">
    <source>
        <dbReference type="EMBL" id="KAF0893386.1"/>
    </source>
</evidence>
<sequence>MKDSVGGRKKWTPIAMHSQMCFWEDNAALVPMIHIIASAIMINGGGTGAPAPDPTKAEKSVGEKGSRSSPAATLLVDSGMMRDALRGLDEARKWNPEDDDLELLLESWCEPTV</sequence>
<dbReference type="EMBL" id="SPHZ02000011">
    <property type="protein sequence ID" value="KAF0893386.1"/>
    <property type="molecule type" value="Genomic_DNA"/>
</dbReference>
<keyword evidence="3" id="KW-1185">Reference proteome</keyword>
<name>A0A6G1BZS6_9ORYZ</name>
<proteinExistence type="predicted"/>
<evidence type="ECO:0000256" key="1">
    <source>
        <dbReference type="SAM" id="MobiDB-lite"/>
    </source>
</evidence>
<organism evidence="2 3">
    <name type="scientific">Oryza meyeriana var. granulata</name>
    <dbReference type="NCBI Taxonomy" id="110450"/>
    <lineage>
        <taxon>Eukaryota</taxon>
        <taxon>Viridiplantae</taxon>
        <taxon>Streptophyta</taxon>
        <taxon>Embryophyta</taxon>
        <taxon>Tracheophyta</taxon>
        <taxon>Spermatophyta</taxon>
        <taxon>Magnoliopsida</taxon>
        <taxon>Liliopsida</taxon>
        <taxon>Poales</taxon>
        <taxon>Poaceae</taxon>
        <taxon>BOP clade</taxon>
        <taxon>Oryzoideae</taxon>
        <taxon>Oryzeae</taxon>
        <taxon>Oryzinae</taxon>
        <taxon>Oryza</taxon>
        <taxon>Oryza meyeriana</taxon>
    </lineage>
</organism>
<comment type="caution">
    <text evidence="2">The sequence shown here is derived from an EMBL/GenBank/DDBJ whole genome shotgun (WGS) entry which is preliminary data.</text>
</comment>